<dbReference type="SMART" id="SM00955">
    <property type="entry name" value="RNB"/>
    <property type="match status" value="1"/>
</dbReference>
<dbReference type="Proteomes" id="UP000318571">
    <property type="component" value="Chromosome 11"/>
</dbReference>
<dbReference type="GO" id="GO:0000932">
    <property type="term" value="C:P-body"/>
    <property type="evidence" value="ECO:0007669"/>
    <property type="project" value="TreeGrafter"/>
</dbReference>
<sequence>MEINPPDQAAPEKTARKNRRKRGKKPQGRGGEITSRIGPPPAGASSVQPPAKPGKSIGPGPKSPPSGAYPPHFALDVVQSLLERCPEDFISGTFRINAKSYKDAYVSHPDPQCPDIHVYDFLDRNRAMHQDQVVVQLKAQDQWNILHEKIQEYLDEGQPAEQGPEDLALMASALDLTGSGRGLRGPRGLPRSARTRPESGGGSHCAYEYPRATVMAHPLWKKFVQPTAKVVCITEAQHTRLAAGRLRKFPDGNPNFALFAPEDSRVPRLKIQRGDCPPEFFARPQDFEHMLFIGQMIRWDMGHTALGKIAKVIGSYDDIAARSIANLAEKGIDHSDFPESIPEHLPPLPFVIPESEIQNRRDLRPDCVFTIDPKTARDLDDALSVTDLSDDRFKIGVHIADVSHFVKEDDPIDVIARDRATSVYLIDRVIPMLPRVLCEDLCSLSPAEDRLTFSVEWIMNGNGDIQEEWFGRTVIRNCCKLAYEHAQGMLDHPDKDWTPEELPPVEFPWTYKDLSNRVNTLNQLALKLRSKRVANGSLRLDNLKLAFTLDKETALPVGYQLYEHRHSNKLIEEFMLLANMRVAQKLNDSFPNLAVLRCHPPPKEQPLMKAANLLNRCGVPMNVSSSKAIAASLEQAARERSPQEYLVITNNLTKPMELARYFCAGCENPDNFRHYALAVDLYTHFTSPIRRYPDVLVHRLLDYALTNRTPDWNEFTIQKWVNHCNTKKTSAKAASEFSSLMFLALFIKNCGPIQADAIVCDVGDFAFEVLIPSVAVVKRVYLDRLANCTIKVITPRKELAIQFPPHPPEFPDPHVQSIRFLSKVSVKLFFDGTPHDFQAVLERP</sequence>
<dbReference type="PANTHER" id="PTHR23355:SF9">
    <property type="entry name" value="DIS3-LIKE EXONUCLEASE 2"/>
    <property type="match status" value="1"/>
</dbReference>
<dbReference type="OMA" id="YCKSIAG"/>
<evidence type="ECO:0000256" key="7">
    <source>
        <dbReference type="ARBA" id="ARBA00022842"/>
    </source>
</evidence>
<dbReference type="FunFam" id="2.40.50.700:FF:000003">
    <property type="entry name" value="DIS3-like exonuclease 2"/>
    <property type="match status" value="1"/>
</dbReference>
<dbReference type="Gene3D" id="2.40.50.140">
    <property type="entry name" value="Nucleic acid-binding proteins"/>
    <property type="match status" value="1"/>
</dbReference>
<dbReference type="GO" id="GO:0008266">
    <property type="term" value="F:poly(U) RNA binding"/>
    <property type="evidence" value="ECO:0007669"/>
    <property type="project" value="UniProtKB-ARBA"/>
</dbReference>
<evidence type="ECO:0000256" key="3">
    <source>
        <dbReference type="ARBA" id="ARBA00022722"/>
    </source>
</evidence>
<dbReference type="Pfam" id="PF00773">
    <property type="entry name" value="RNB"/>
    <property type="match status" value="1"/>
</dbReference>
<keyword evidence="7" id="KW-0460">Magnesium</keyword>
<dbReference type="Gene3D" id="2.40.50.700">
    <property type="match status" value="1"/>
</dbReference>
<dbReference type="Pfam" id="PF17877">
    <property type="entry name" value="Dis3l2_C_term"/>
    <property type="match status" value="1"/>
</dbReference>
<keyword evidence="13" id="KW-1185">Reference proteome</keyword>
<proteinExistence type="inferred from homology"/>
<evidence type="ECO:0000259" key="11">
    <source>
        <dbReference type="SMART" id="SM00955"/>
    </source>
</evidence>
<feature type="domain" description="RNB" evidence="11">
    <location>
        <begin position="360"/>
        <end position="707"/>
    </location>
</feature>
<organism evidence="12 13">
    <name type="scientific">Tigriopus californicus</name>
    <name type="common">Marine copepod</name>
    <dbReference type="NCBI Taxonomy" id="6832"/>
    <lineage>
        <taxon>Eukaryota</taxon>
        <taxon>Metazoa</taxon>
        <taxon>Ecdysozoa</taxon>
        <taxon>Arthropoda</taxon>
        <taxon>Crustacea</taxon>
        <taxon>Multicrustacea</taxon>
        <taxon>Hexanauplia</taxon>
        <taxon>Copepoda</taxon>
        <taxon>Harpacticoida</taxon>
        <taxon>Harpacticidae</taxon>
        <taxon>Tigriopus</taxon>
    </lineage>
</organism>
<keyword evidence="4" id="KW-0479">Metal-binding</keyword>
<evidence type="ECO:0000256" key="10">
    <source>
        <dbReference type="SAM" id="MobiDB-lite"/>
    </source>
</evidence>
<name>A0A553PL92_TIGCA</name>
<evidence type="ECO:0000256" key="1">
    <source>
        <dbReference type="ARBA" id="ARBA00004496"/>
    </source>
</evidence>
<dbReference type="PANTHER" id="PTHR23355">
    <property type="entry name" value="RIBONUCLEASE"/>
    <property type="match status" value="1"/>
</dbReference>
<evidence type="ECO:0000256" key="5">
    <source>
        <dbReference type="ARBA" id="ARBA00022801"/>
    </source>
</evidence>
<evidence type="ECO:0000313" key="12">
    <source>
        <dbReference type="EMBL" id="TRY78429.1"/>
    </source>
</evidence>
<comment type="similarity">
    <text evidence="9">Belongs to the RNR ribonuclease family.</text>
</comment>
<dbReference type="Pfam" id="PF17849">
    <property type="entry name" value="OB_Dis3"/>
    <property type="match status" value="1"/>
</dbReference>
<dbReference type="PROSITE" id="PS01175">
    <property type="entry name" value="RIBONUCLEASE_II"/>
    <property type="match status" value="1"/>
</dbReference>
<feature type="region of interest" description="Disordered" evidence="10">
    <location>
        <begin position="1"/>
        <end position="71"/>
    </location>
</feature>
<keyword evidence="6" id="KW-0269">Exonuclease</keyword>
<accession>A0A553PL92</accession>
<dbReference type="InterPro" id="IPR022966">
    <property type="entry name" value="RNase_II/R_CS"/>
</dbReference>
<dbReference type="GO" id="GO:0000175">
    <property type="term" value="F:3'-5'-RNA exonuclease activity"/>
    <property type="evidence" value="ECO:0007669"/>
    <property type="project" value="UniProtKB-ARBA"/>
</dbReference>
<dbReference type="InterPro" id="IPR041093">
    <property type="entry name" value="Dis3l2-like_C"/>
</dbReference>
<dbReference type="SUPFAM" id="SSF50249">
    <property type="entry name" value="Nucleic acid-binding proteins"/>
    <property type="match status" value="2"/>
</dbReference>
<dbReference type="EMBL" id="VCGU01000003">
    <property type="protein sequence ID" value="TRY78429.1"/>
    <property type="molecule type" value="Genomic_DNA"/>
</dbReference>
<dbReference type="InterPro" id="IPR001900">
    <property type="entry name" value="RNase_II/R"/>
</dbReference>
<keyword evidence="2" id="KW-0963">Cytoplasm</keyword>
<evidence type="ECO:0000256" key="2">
    <source>
        <dbReference type="ARBA" id="ARBA00022490"/>
    </source>
</evidence>
<dbReference type="InterPro" id="IPR050180">
    <property type="entry name" value="RNR_Ribonuclease"/>
</dbReference>
<comment type="caution">
    <text evidence="12">The sequence shown here is derived from an EMBL/GenBank/DDBJ whole genome shotgun (WGS) entry which is preliminary data.</text>
</comment>
<gene>
    <name evidence="12" type="ORF">TCAL_06904</name>
</gene>
<evidence type="ECO:0000256" key="9">
    <source>
        <dbReference type="RuleBase" id="RU003901"/>
    </source>
</evidence>
<dbReference type="GO" id="GO:0010587">
    <property type="term" value="P:miRNA catabolic process"/>
    <property type="evidence" value="ECO:0007669"/>
    <property type="project" value="TreeGrafter"/>
</dbReference>
<dbReference type="InterPro" id="IPR041505">
    <property type="entry name" value="Dis3_CSD2"/>
</dbReference>
<keyword evidence="5" id="KW-0378">Hydrolase</keyword>
<evidence type="ECO:0000313" key="13">
    <source>
        <dbReference type="Proteomes" id="UP000318571"/>
    </source>
</evidence>
<protein>
    <recommendedName>
        <fullName evidence="11">RNB domain-containing protein</fullName>
    </recommendedName>
</protein>
<keyword evidence="8" id="KW-0694">RNA-binding</keyword>
<evidence type="ECO:0000256" key="8">
    <source>
        <dbReference type="ARBA" id="ARBA00022884"/>
    </source>
</evidence>
<dbReference type="GO" id="GO:0046872">
    <property type="term" value="F:metal ion binding"/>
    <property type="evidence" value="ECO:0007669"/>
    <property type="project" value="UniProtKB-KW"/>
</dbReference>
<dbReference type="Gene3D" id="2.40.50.690">
    <property type="match status" value="1"/>
</dbReference>
<evidence type="ECO:0000256" key="4">
    <source>
        <dbReference type="ARBA" id="ARBA00022723"/>
    </source>
</evidence>
<feature type="compositionally biased region" description="Basic residues" evidence="10">
    <location>
        <begin position="16"/>
        <end position="27"/>
    </location>
</feature>
<dbReference type="AlphaFoldDB" id="A0A553PL92"/>
<dbReference type="STRING" id="6832.A0A553PL92"/>
<dbReference type="InterPro" id="IPR012340">
    <property type="entry name" value="NA-bd_OB-fold"/>
</dbReference>
<dbReference type="OrthoDB" id="372421at2759"/>
<evidence type="ECO:0000256" key="6">
    <source>
        <dbReference type="ARBA" id="ARBA00022839"/>
    </source>
</evidence>
<comment type="subcellular location">
    <subcellularLocation>
        <location evidence="1">Cytoplasm</location>
    </subcellularLocation>
</comment>
<feature type="region of interest" description="Disordered" evidence="10">
    <location>
        <begin position="180"/>
        <end position="204"/>
    </location>
</feature>
<keyword evidence="3" id="KW-0540">Nuclease</keyword>
<dbReference type="GO" id="GO:0006402">
    <property type="term" value="P:mRNA catabolic process"/>
    <property type="evidence" value="ECO:0007669"/>
    <property type="project" value="TreeGrafter"/>
</dbReference>
<reference evidence="12 13" key="1">
    <citation type="journal article" date="2018" name="Nat. Ecol. Evol.">
        <title>Genomic signatures of mitonuclear coevolution across populations of Tigriopus californicus.</title>
        <authorList>
            <person name="Barreto F.S."/>
            <person name="Watson E.T."/>
            <person name="Lima T.G."/>
            <person name="Willett C.S."/>
            <person name="Edmands S."/>
            <person name="Li W."/>
            <person name="Burton R.S."/>
        </authorList>
    </citation>
    <scope>NUCLEOTIDE SEQUENCE [LARGE SCALE GENOMIC DNA]</scope>
    <source>
        <strain evidence="12 13">San Diego</strain>
    </source>
</reference>